<reference evidence="6" key="1">
    <citation type="submission" date="2023-08" db="EMBL/GenBank/DDBJ databases">
        <authorList>
            <person name="Messyasz A."/>
            <person name="Mannisto M.K."/>
            <person name="Kerkhof L.J."/>
            <person name="Haggblom M."/>
        </authorList>
    </citation>
    <scope>NUCLEOTIDE SEQUENCE</scope>
    <source>
        <strain evidence="6">X5P6</strain>
    </source>
</reference>
<dbReference type="Pfam" id="PF13517">
    <property type="entry name" value="FG-GAP_3"/>
    <property type="match status" value="3"/>
</dbReference>
<keyword evidence="4" id="KW-1133">Transmembrane helix</keyword>
<evidence type="ECO:0000313" key="6">
    <source>
        <dbReference type="EMBL" id="XCB32852.1"/>
    </source>
</evidence>
<dbReference type="RefSeq" id="WP_353063690.1">
    <property type="nucleotide sequence ID" value="NZ_CP132942.1"/>
</dbReference>
<dbReference type="PANTHER" id="PTHR46580:SF4">
    <property type="entry name" value="ATP_GTP-BINDING PROTEIN"/>
    <property type="match status" value="1"/>
</dbReference>
<keyword evidence="4" id="KW-0812">Transmembrane</keyword>
<dbReference type="SMART" id="SM00191">
    <property type="entry name" value="Int_alpha"/>
    <property type="match status" value="5"/>
</dbReference>
<dbReference type="AlphaFoldDB" id="A0AAU7ZPK9"/>
<evidence type="ECO:0000259" key="5">
    <source>
        <dbReference type="Pfam" id="PF16640"/>
    </source>
</evidence>
<dbReference type="Gene3D" id="2.60.40.10">
    <property type="entry name" value="Immunoglobulins"/>
    <property type="match status" value="3"/>
</dbReference>
<dbReference type="InterPro" id="IPR032109">
    <property type="entry name" value="Big_3_5"/>
</dbReference>
<sequence length="980" mass="96778">MSFHRSSYLKVVALWIAAIGLFFCEGSQPLFAGVPTTTTLGVTSGGNTVNTVSSGSLITLTATVLAGSAAVTTGQVNFCDASAPYCTDIHILGTAQLSTAGTATLNFVPGIGSHSYKSVFQGTSSDAASSSSVSSLTVTGSGSYPTITSIVETGIAGNYTLAATLSGNEGIVPTGTVSFLDTNNTNFVLATALLGTGQSVHALGFLNSSNPGTNPNPQSVAVADFNGDGKADLAISVYSIFSSRSVVSILLGNGDGTFTTAPAVPVTGMNAGSIVAGDFNGDGKPDFVITLPDNNALLVMLGNGDGTFTQGQKITDADIPFFVTTGDFNADGKADLAVANPSGRNVTVLLGNGDGTFTTVSTPALSGVPVSIAVGDFNGDGNADLAVADEESNTVTVLLGKGDGTFTETASSPATGSDPLSIVTGDFNGDGNADLAVANGDNDSVTILLGVGDGTFTPGAAMPATGSLPYSVAVGDFNGDGKADLATSNVGSNTATVFLGNGDGTFTMAASPPAGSDPLFAAVGDFNGDGFADLVAINNNTNSATVLLSQLTEMATATVSGVSPLGTGPHAVVASYPGDVNYSASVSGTTTLTAQTAMTTLSLTANPTNATYGGQVVLTAIVSPPLVQGLNATGTITFYSGSTSLGTATLSSGVATLNVTSLAVGADSITASYAGDTNFAGATSSSIRVTITAPLPASTTLSLSANPTNAAPGGQVILTATLSPSRVQGLSATGAVTFYNGSTSLGTATLSSGAATLNVTSLPVGADSITASYAGDANFASATSSSTNVTVIAPIAPIARDFSIAINPSALTVGQGSTGNVVLTIAPTGGFNQQVQFSCSGLPADSLCTFSPATVTPNGAAVVSTLTISTNVQTSSLAMPRNSWLSAVMFFVPGGFASALGCVGLRRRKLSRRRRIGINLFLVLSVLTMGIATGCGSSSKGNQKVGATTYSGTSTVSVAASTSAGSSHSTSLNLTITSTN</sequence>
<evidence type="ECO:0000256" key="4">
    <source>
        <dbReference type="SAM" id="Phobius"/>
    </source>
</evidence>
<dbReference type="InterPro" id="IPR028994">
    <property type="entry name" value="Integrin_alpha_N"/>
</dbReference>
<dbReference type="SUPFAM" id="SSF69318">
    <property type="entry name" value="Integrin alpha N-terminal domain"/>
    <property type="match status" value="2"/>
</dbReference>
<evidence type="ECO:0000256" key="3">
    <source>
        <dbReference type="ARBA" id="ARBA00023180"/>
    </source>
</evidence>
<dbReference type="InterPro" id="IPR013517">
    <property type="entry name" value="FG-GAP"/>
</dbReference>
<evidence type="ECO:0000256" key="2">
    <source>
        <dbReference type="ARBA" id="ARBA00022737"/>
    </source>
</evidence>
<feature type="domain" description="Bacterial Ig-like" evidence="5">
    <location>
        <begin position="703"/>
        <end position="791"/>
    </location>
</feature>
<protein>
    <submittedName>
        <fullName evidence="6">FG-GAP-like repeat-containing protein</fullName>
    </submittedName>
</protein>
<reference evidence="6" key="2">
    <citation type="journal article" date="2024" name="Environ. Microbiol.">
        <title>Genome analysis and description of Tunturibacter gen. nov. expands the diversity of Terriglobia in tundra soils.</title>
        <authorList>
            <person name="Messyasz A."/>
            <person name="Mannisto M.K."/>
            <person name="Kerkhof L.J."/>
            <person name="Haggblom M.M."/>
        </authorList>
    </citation>
    <scope>NUCLEOTIDE SEQUENCE</scope>
    <source>
        <strain evidence="6">X5P6</strain>
    </source>
</reference>
<dbReference type="KEGG" id="tpsc:RBB77_20895"/>
<feature type="transmembrane region" description="Helical" evidence="4">
    <location>
        <begin position="884"/>
        <end position="904"/>
    </location>
</feature>
<accession>A0AAU7ZPK9</accession>
<dbReference type="EMBL" id="CP132942">
    <property type="protein sequence ID" value="XCB32852.1"/>
    <property type="molecule type" value="Genomic_DNA"/>
</dbReference>
<dbReference type="PANTHER" id="PTHR46580">
    <property type="entry name" value="SENSOR KINASE-RELATED"/>
    <property type="match status" value="1"/>
</dbReference>
<dbReference type="InterPro" id="IPR013783">
    <property type="entry name" value="Ig-like_fold"/>
</dbReference>
<keyword evidence="1" id="KW-0732">Signal</keyword>
<feature type="domain" description="Bacterial Ig-like" evidence="5">
    <location>
        <begin position="603"/>
        <end position="692"/>
    </location>
</feature>
<feature type="transmembrane region" description="Helical" evidence="4">
    <location>
        <begin position="916"/>
        <end position="934"/>
    </location>
</feature>
<keyword evidence="4" id="KW-0472">Membrane</keyword>
<dbReference type="Pfam" id="PF01839">
    <property type="entry name" value="FG-GAP"/>
    <property type="match status" value="1"/>
</dbReference>
<dbReference type="Pfam" id="PF16640">
    <property type="entry name" value="Big_3_5"/>
    <property type="match status" value="2"/>
</dbReference>
<evidence type="ECO:0000256" key="1">
    <source>
        <dbReference type="ARBA" id="ARBA00022729"/>
    </source>
</evidence>
<gene>
    <name evidence="6" type="ORF">RBB77_20895</name>
</gene>
<dbReference type="InterPro" id="IPR013519">
    <property type="entry name" value="Int_alpha_beta-p"/>
</dbReference>
<name>A0AAU7ZPK9_9BACT</name>
<keyword evidence="3" id="KW-0325">Glycoprotein</keyword>
<dbReference type="Gene3D" id="2.40.128.340">
    <property type="match status" value="1"/>
</dbReference>
<dbReference type="Gene3D" id="2.30.30.100">
    <property type="match status" value="4"/>
</dbReference>
<proteinExistence type="predicted"/>
<organism evidence="6">
    <name type="scientific">Tunturiibacter psychrotolerans</name>
    <dbReference type="NCBI Taxonomy" id="3069686"/>
    <lineage>
        <taxon>Bacteria</taxon>
        <taxon>Pseudomonadati</taxon>
        <taxon>Acidobacteriota</taxon>
        <taxon>Terriglobia</taxon>
        <taxon>Terriglobales</taxon>
        <taxon>Acidobacteriaceae</taxon>
        <taxon>Tunturiibacter</taxon>
    </lineage>
</organism>
<keyword evidence="2" id="KW-0677">Repeat</keyword>